<keyword evidence="3" id="KW-1185">Reference proteome</keyword>
<dbReference type="InterPro" id="IPR039793">
    <property type="entry name" value="UROS/Hem4"/>
</dbReference>
<feature type="domain" description="Tetrapyrrole biosynthesis uroporphyrinogen III synthase" evidence="1">
    <location>
        <begin position="19"/>
        <end position="228"/>
    </location>
</feature>
<reference evidence="2 3" key="1">
    <citation type="submission" date="2019-03" db="EMBL/GenBank/DDBJ databases">
        <title>Genomic Encyclopedia of Archaeal and Bacterial Type Strains, Phase II (KMG-II): from individual species to whole genera.</title>
        <authorList>
            <person name="Goeker M."/>
        </authorList>
    </citation>
    <scope>NUCLEOTIDE SEQUENCE [LARGE SCALE GENOMIC DNA]</scope>
    <source>
        <strain evidence="2 3">DSM 26433</strain>
    </source>
</reference>
<proteinExistence type="predicted"/>
<dbReference type="Pfam" id="PF02602">
    <property type="entry name" value="HEM4"/>
    <property type="match status" value="1"/>
</dbReference>
<dbReference type="InterPro" id="IPR036108">
    <property type="entry name" value="4pyrrol_syn_uPrphyn_synt_sf"/>
</dbReference>
<evidence type="ECO:0000313" key="3">
    <source>
        <dbReference type="Proteomes" id="UP000295673"/>
    </source>
</evidence>
<dbReference type="OrthoDB" id="7204250at2"/>
<protein>
    <submittedName>
        <fullName evidence="2">Uroporphyrinogen-III synthase</fullName>
    </submittedName>
</protein>
<dbReference type="SUPFAM" id="SSF69618">
    <property type="entry name" value="HemD-like"/>
    <property type="match status" value="1"/>
</dbReference>
<evidence type="ECO:0000313" key="2">
    <source>
        <dbReference type="EMBL" id="TCK99767.1"/>
    </source>
</evidence>
<sequence length="248" mass="25744">MSELSPTILISRPLAAAERFAAALQGAGIDAPVVISPLMKVEPTDAGVPLAGVSGVIFTSANGVAFAPEGNLPAWCVGEATAEAARAKGWHAIAAGGDAEALVERVLADKRAGKVFGPLLHFRGAFARGDIAKRLCAAEVETGEAVVYEQRLVPLTQAAKSLLLRENPVIVPLFSPRTAAQFSKEAALLTTTSHVFVAAMSAAVAEALSENLTQDVVVAEKSDVNSMIDAVSRLLAAAVHVEERSRLT</sequence>
<dbReference type="PANTHER" id="PTHR12390:SF0">
    <property type="entry name" value="UROPORPHYRINOGEN-III SYNTHASE"/>
    <property type="match status" value="1"/>
</dbReference>
<organism evidence="2 3">
    <name type="scientific">Shimia isoporae</name>
    <dbReference type="NCBI Taxonomy" id="647720"/>
    <lineage>
        <taxon>Bacteria</taxon>
        <taxon>Pseudomonadati</taxon>
        <taxon>Pseudomonadota</taxon>
        <taxon>Alphaproteobacteria</taxon>
        <taxon>Rhodobacterales</taxon>
        <taxon>Roseobacteraceae</taxon>
    </lineage>
</organism>
<accession>A0A4R1N155</accession>
<comment type="caution">
    <text evidence="2">The sequence shown here is derived from an EMBL/GenBank/DDBJ whole genome shotgun (WGS) entry which is preliminary data.</text>
</comment>
<dbReference type="InterPro" id="IPR003754">
    <property type="entry name" value="4pyrrol_synth_uPrphyn_synth"/>
</dbReference>
<dbReference type="AlphaFoldDB" id="A0A4R1N155"/>
<dbReference type="EMBL" id="SMGR01000004">
    <property type="protein sequence ID" value="TCK99767.1"/>
    <property type="molecule type" value="Genomic_DNA"/>
</dbReference>
<gene>
    <name evidence="2" type="ORF">BXY66_3471</name>
</gene>
<dbReference type="CDD" id="cd06578">
    <property type="entry name" value="HemD"/>
    <property type="match status" value="1"/>
</dbReference>
<dbReference type="Proteomes" id="UP000295673">
    <property type="component" value="Unassembled WGS sequence"/>
</dbReference>
<name>A0A4R1N155_9RHOB</name>
<dbReference type="GO" id="GO:0006780">
    <property type="term" value="P:uroporphyrinogen III biosynthetic process"/>
    <property type="evidence" value="ECO:0007669"/>
    <property type="project" value="InterPro"/>
</dbReference>
<dbReference type="GO" id="GO:0004852">
    <property type="term" value="F:uroporphyrinogen-III synthase activity"/>
    <property type="evidence" value="ECO:0007669"/>
    <property type="project" value="InterPro"/>
</dbReference>
<dbReference type="Gene3D" id="3.40.50.10090">
    <property type="match status" value="2"/>
</dbReference>
<dbReference type="GO" id="GO:0005829">
    <property type="term" value="C:cytosol"/>
    <property type="evidence" value="ECO:0007669"/>
    <property type="project" value="TreeGrafter"/>
</dbReference>
<dbReference type="RefSeq" id="WP_132861604.1">
    <property type="nucleotide sequence ID" value="NZ_SMGR01000004.1"/>
</dbReference>
<evidence type="ECO:0000259" key="1">
    <source>
        <dbReference type="Pfam" id="PF02602"/>
    </source>
</evidence>
<dbReference type="PANTHER" id="PTHR12390">
    <property type="entry name" value="UROPORPHYRINOGEN III SYNTHASE"/>
    <property type="match status" value="1"/>
</dbReference>